<dbReference type="Proteomes" id="UP000030712">
    <property type="component" value="Segment"/>
</dbReference>
<dbReference type="KEGG" id="vg:54974271"/>
<dbReference type="GeneID" id="54974271"/>
<evidence type="ECO:0000313" key="2">
    <source>
        <dbReference type="Proteomes" id="UP000030712"/>
    </source>
</evidence>
<reference evidence="1 2" key="1">
    <citation type="submission" date="2013-10" db="EMBL/GenBank/DDBJ databases">
        <title>Novel phages display a temperature dependent lifestyle choice that underpins the population dynamics of a tropical bacterial pathogen.</title>
        <authorList>
            <person name="Shan J."/>
            <person name="Korbrisate S."/>
            <person name="Adler-Lazer N."/>
            <person name="Clokie M."/>
            <person name="Galyov E."/>
        </authorList>
    </citation>
    <scope>NUCLEOTIDE SEQUENCE [LARGE SCALE GENOMIC DNA]</scope>
</reference>
<name>A0A0A1I672_9CAUD</name>
<keyword evidence="2" id="KW-1185">Reference proteome</keyword>
<organism evidence="1 2">
    <name type="scientific">Burkholderia phage Bp-AMP1</name>
    <dbReference type="NCBI Taxonomy" id="1432428"/>
    <lineage>
        <taxon>Viruses</taxon>
        <taxon>Duplodnaviria</taxon>
        <taxon>Heunggongvirae</taxon>
        <taxon>Uroviricota</taxon>
        <taxon>Caudoviricetes</taxon>
        <taxon>Autographivirales</taxon>
        <taxon>Autonotataviridae</taxon>
        <taxon>Ampunavirus</taxon>
        <taxon>Ampunavirus BpAMP1</taxon>
    </lineage>
</organism>
<proteinExistence type="predicted"/>
<evidence type="ECO:0000313" key="1">
    <source>
        <dbReference type="EMBL" id="CDK30084.1"/>
    </source>
</evidence>
<sequence>MSRNVFAAPIVVRTLNTVGGERPGKAMTRKKDRKARQLGFVNWQHFIQHVLHNPQLMENINRIAATVAARRLGA</sequence>
<protein>
    <submittedName>
        <fullName evidence="1">Uncharacterized protein</fullName>
    </submittedName>
</protein>
<accession>A0A0A1I672</accession>
<dbReference type="EMBL" id="HG793132">
    <property type="protein sequence ID" value="CDK30084.1"/>
    <property type="molecule type" value="Genomic_DNA"/>
</dbReference>
<dbReference type="RefSeq" id="YP_009784274.1">
    <property type="nucleotide sequence ID" value="NC_047743.1"/>
</dbReference>